<protein>
    <recommendedName>
        <fullName evidence="4">DUF5667 domain-containing protein</fullName>
    </recommendedName>
</protein>
<dbReference type="EMBL" id="MHUB01000028">
    <property type="protein sequence ID" value="OHA70360.1"/>
    <property type="molecule type" value="Genomic_DNA"/>
</dbReference>
<comment type="caution">
    <text evidence="2">The sequence shown here is derived from an EMBL/GenBank/DDBJ whole genome shotgun (WGS) entry which is preliminary data.</text>
</comment>
<accession>A0A1G2RBY3</accession>
<keyword evidence="1" id="KW-1133">Transmembrane helix</keyword>
<feature type="transmembrane region" description="Helical" evidence="1">
    <location>
        <begin position="26"/>
        <end position="45"/>
    </location>
</feature>
<evidence type="ECO:0008006" key="4">
    <source>
        <dbReference type="Google" id="ProtNLM"/>
    </source>
</evidence>
<dbReference type="Proteomes" id="UP000178613">
    <property type="component" value="Unassembled WGS sequence"/>
</dbReference>
<reference evidence="2 3" key="1">
    <citation type="journal article" date="2016" name="Nat. Commun.">
        <title>Thousands of microbial genomes shed light on interconnected biogeochemical processes in an aquifer system.</title>
        <authorList>
            <person name="Anantharaman K."/>
            <person name="Brown C.T."/>
            <person name="Hug L.A."/>
            <person name="Sharon I."/>
            <person name="Castelle C.J."/>
            <person name="Probst A.J."/>
            <person name="Thomas B.C."/>
            <person name="Singh A."/>
            <person name="Wilkins M.J."/>
            <person name="Karaoz U."/>
            <person name="Brodie E.L."/>
            <person name="Williams K.H."/>
            <person name="Hubbard S.S."/>
            <person name="Banfield J.F."/>
        </authorList>
    </citation>
    <scope>NUCLEOTIDE SEQUENCE [LARGE SCALE GENOMIC DNA]</scope>
</reference>
<organism evidence="2 3">
    <name type="scientific">Candidatus Wildermuthbacteria bacterium RIFCSPHIGHO2_02_FULL_49_9</name>
    <dbReference type="NCBI Taxonomy" id="1802456"/>
    <lineage>
        <taxon>Bacteria</taxon>
        <taxon>Candidatus Wildermuthiibacteriota</taxon>
    </lineage>
</organism>
<evidence type="ECO:0000256" key="1">
    <source>
        <dbReference type="SAM" id="Phobius"/>
    </source>
</evidence>
<proteinExistence type="predicted"/>
<gene>
    <name evidence="2" type="ORF">A3D64_03250</name>
</gene>
<keyword evidence="1" id="KW-0472">Membrane</keyword>
<evidence type="ECO:0000313" key="2">
    <source>
        <dbReference type="EMBL" id="OHA70360.1"/>
    </source>
</evidence>
<keyword evidence="1" id="KW-0812">Transmembrane</keyword>
<evidence type="ECO:0000313" key="3">
    <source>
        <dbReference type="Proteomes" id="UP000178613"/>
    </source>
</evidence>
<dbReference type="AlphaFoldDB" id="A0A1G2RBY3"/>
<sequence>MNNMSSHIEADTNVSRLKSYLRKIPFLVRILIVLCIIVVLFIVLFPPKQEPLPEEFVRAREEAALVSKKIVQLTSVTNQKIKEIQVSRVAEDGGRALQLVKEAKDDNAEAYNNAFELSRHLQKLAESLADFSSFRTQRLAYEAVAVELSLVSEFITYTQNLNVFLDGLQRAIERKTLAEKGTILKSLSDVNKNANKINKLNEEFLGKMRKFDSSF</sequence>
<name>A0A1G2RBY3_9BACT</name>